<dbReference type="Proteomes" id="UP000029448">
    <property type="component" value="Unassembled WGS sequence"/>
</dbReference>
<dbReference type="PATRIC" id="fig|104102.7.peg.484"/>
<sequence length="82" mass="8830">MGISLGKVKRDGARSIAGRPICRAYATQAGWPRIFDDERYDLSSGAGADNVINLRHAYPFSSPHFSLLPQGPSCVGRKTPAV</sequence>
<accession>A0A094YZW8</accession>
<evidence type="ECO:0000313" key="1">
    <source>
        <dbReference type="EMBL" id="KGB26209.1"/>
    </source>
</evidence>
<dbReference type="AlphaFoldDB" id="A0A094YZW8"/>
<gene>
    <name evidence="1" type="ORF">AtDm6_0488</name>
</gene>
<organism evidence="1 2">
    <name type="scientific">Acetobacter tropicalis</name>
    <dbReference type="NCBI Taxonomy" id="104102"/>
    <lineage>
        <taxon>Bacteria</taxon>
        <taxon>Pseudomonadati</taxon>
        <taxon>Pseudomonadota</taxon>
        <taxon>Alphaproteobacteria</taxon>
        <taxon>Acetobacterales</taxon>
        <taxon>Acetobacteraceae</taxon>
        <taxon>Acetobacter</taxon>
    </lineage>
</organism>
<protein>
    <submittedName>
        <fullName evidence="1">Uncharacterized protein</fullName>
    </submittedName>
</protein>
<proteinExistence type="predicted"/>
<comment type="caution">
    <text evidence="1">The sequence shown here is derived from an EMBL/GenBank/DDBJ whole genome shotgun (WGS) entry which is preliminary data.</text>
</comment>
<keyword evidence="2" id="KW-1185">Reference proteome</keyword>
<evidence type="ECO:0000313" key="2">
    <source>
        <dbReference type="Proteomes" id="UP000029448"/>
    </source>
</evidence>
<dbReference type="STRING" id="104102.AtDm6_0488"/>
<dbReference type="EMBL" id="JOKM01000017">
    <property type="protein sequence ID" value="KGB26209.1"/>
    <property type="molecule type" value="Genomic_DNA"/>
</dbReference>
<reference evidence="1 2" key="1">
    <citation type="submission" date="2014-06" db="EMBL/GenBank/DDBJ databases">
        <title>Functional and comparative genomic analyses of the Drosophila gut microbiota identify candidate symbiosis factors.</title>
        <authorList>
            <person name="Newell P.D."/>
            <person name="Chaston J.M."/>
            <person name="Douglas A.E."/>
        </authorList>
    </citation>
    <scope>NUCLEOTIDE SEQUENCE [LARGE SCALE GENOMIC DNA]</scope>
    <source>
        <strain evidence="1 2">DmCS_006</strain>
    </source>
</reference>
<name>A0A094YZW8_9PROT</name>